<evidence type="ECO:0000313" key="2">
    <source>
        <dbReference type="Proteomes" id="UP000573729"/>
    </source>
</evidence>
<organism evidence="1 2">
    <name type="scientific">Microbacterium marinum</name>
    <dbReference type="NCBI Taxonomy" id="421115"/>
    <lineage>
        <taxon>Bacteria</taxon>
        <taxon>Bacillati</taxon>
        <taxon>Actinomycetota</taxon>
        <taxon>Actinomycetes</taxon>
        <taxon>Micrococcales</taxon>
        <taxon>Microbacteriaceae</taxon>
        <taxon>Microbacterium</taxon>
    </lineage>
</organism>
<proteinExistence type="predicted"/>
<dbReference type="EMBL" id="JACHMD010000001">
    <property type="protein sequence ID" value="MBB4667071.1"/>
    <property type="molecule type" value="Genomic_DNA"/>
</dbReference>
<sequence length="88" mass="9511">MSVKTPEQIAKEIAPSVAKSTPRSWAAIRTYIAAAIEADRAQRNAPGMALLAEWDAAATPDERSLHNGGGFARDHWDLIRATLRVAIS</sequence>
<reference evidence="1 2" key="1">
    <citation type="submission" date="2020-08" db="EMBL/GenBank/DDBJ databases">
        <title>Sequencing the genomes of 1000 actinobacteria strains.</title>
        <authorList>
            <person name="Klenk H.-P."/>
        </authorList>
    </citation>
    <scope>NUCLEOTIDE SEQUENCE [LARGE SCALE GENOMIC DNA]</scope>
    <source>
        <strain evidence="1 2">DSM 24947</strain>
    </source>
</reference>
<gene>
    <name evidence="1" type="ORF">BKA24_001780</name>
</gene>
<dbReference type="RefSeq" id="WP_221417302.1">
    <property type="nucleotide sequence ID" value="NZ_JACHMD010000001.1"/>
</dbReference>
<keyword evidence="2" id="KW-1185">Reference proteome</keyword>
<dbReference type="AlphaFoldDB" id="A0A7W7FI51"/>
<evidence type="ECO:0000313" key="1">
    <source>
        <dbReference type="EMBL" id="MBB4667071.1"/>
    </source>
</evidence>
<dbReference type="Proteomes" id="UP000573729">
    <property type="component" value="Unassembled WGS sequence"/>
</dbReference>
<comment type="caution">
    <text evidence="1">The sequence shown here is derived from an EMBL/GenBank/DDBJ whole genome shotgun (WGS) entry which is preliminary data.</text>
</comment>
<protein>
    <submittedName>
        <fullName evidence="1">Uncharacterized protein</fullName>
    </submittedName>
</protein>
<name>A0A7W7FI51_9MICO</name>
<accession>A0A7W7FI51</accession>